<evidence type="ECO:0000256" key="1">
    <source>
        <dbReference type="SAM" id="Phobius"/>
    </source>
</evidence>
<keyword evidence="1" id="KW-1133">Transmembrane helix</keyword>
<gene>
    <name evidence="2" type="ORF">J6I90_11335</name>
    <name evidence="3" type="ORF">J6I92_10150</name>
</gene>
<feature type="transmembrane region" description="Helical" evidence="1">
    <location>
        <begin position="81"/>
        <end position="99"/>
    </location>
</feature>
<proteinExistence type="predicted"/>
<dbReference type="AlphaFoldDB" id="A0AAW7R3C8"/>
<accession>A0AAW7R3C8</accession>
<protein>
    <submittedName>
        <fullName evidence="2">Zinc ribbon domain-containing protein</fullName>
    </submittedName>
</protein>
<dbReference type="RefSeq" id="WP_301721048.1">
    <property type="nucleotide sequence ID" value="NZ_JAGGJB010000006.1"/>
</dbReference>
<sequence length="114" mass="13371">MPIEKCPKCEDQVLDSKYSCPGCGYVKRDEPEQQKHPKREITTKNTAKHLQIQGVIALFLLIAGLLWFYLTADAYEARDQLNVVALLMFVVGFFWYAVIRFRIWHQHDDKDPRD</sequence>
<keyword evidence="1" id="KW-0812">Transmembrane</keyword>
<keyword evidence="4" id="KW-1185">Reference proteome</keyword>
<comment type="caution">
    <text evidence="2">The sequence shown here is derived from an EMBL/GenBank/DDBJ whole genome shotgun (WGS) entry which is preliminary data.</text>
</comment>
<evidence type="ECO:0000313" key="4">
    <source>
        <dbReference type="Proteomes" id="UP001169491"/>
    </source>
</evidence>
<dbReference type="EMBL" id="JAGGJB010000006">
    <property type="protein sequence ID" value="MDN7125477.1"/>
    <property type="molecule type" value="Genomic_DNA"/>
</dbReference>
<feature type="transmembrane region" description="Helical" evidence="1">
    <location>
        <begin position="50"/>
        <end position="69"/>
    </location>
</feature>
<keyword evidence="1" id="KW-0472">Membrane</keyword>
<dbReference type="Proteomes" id="UP001169491">
    <property type="component" value="Unassembled WGS sequence"/>
</dbReference>
<evidence type="ECO:0000313" key="5">
    <source>
        <dbReference type="Proteomes" id="UP001169492"/>
    </source>
</evidence>
<organism evidence="2 5">
    <name type="scientific">Pseudidiomarina terrestris</name>
    <dbReference type="NCBI Taxonomy" id="2820060"/>
    <lineage>
        <taxon>Bacteria</taxon>
        <taxon>Pseudomonadati</taxon>
        <taxon>Pseudomonadota</taxon>
        <taxon>Gammaproteobacteria</taxon>
        <taxon>Alteromonadales</taxon>
        <taxon>Idiomarinaceae</taxon>
        <taxon>Pseudidiomarina</taxon>
    </lineage>
</organism>
<reference evidence="4 5" key="1">
    <citation type="submission" date="2021-03" db="EMBL/GenBank/DDBJ databases">
        <title>Pseudidiomarina terrestris, a new bacterium isolated from saline soil.</title>
        <authorList>
            <person name="Galisteo C."/>
            <person name="De La Haba R."/>
            <person name="Sanchez-Porro C."/>
            <person name="Ventosa A."/>
        </authorList>
    </citation>
    <scope>NUCLEOTIDE SEQUENCE [LARGE SCALE GENOMIC DNA]</scope>
    <source>
        <strain evidence="2 5">1APP75-32.1</strain>
        <strain evidence="4">1APR75-15</strain>
        <strain evidence="3">1ASR75-15</strain>
    </source>
</reference>
<dbReference type="Proteomes" id="UP001169492">
    <property type="component" value="Unassembled WGS sequence"/>
</dbReference>
<dbReference type="EMBL" id="JAGGJC010000004">
    <property type="protein sequence ID" value="MDN7130235.1"/>
    <property type="molecule type" value="Genomic_DNA"/>
</dbReference>
<evidence type="ECO:0000313" key="3">
    <source>
        <dbReference type="EMBL" id="MDN7130235.1"/>
    </source>
</evidence>
<name>A0AAW7R3C8_9GAMM</name>
<evidence type="ECO:0000313" key="2">
    <source>
        <dbReference type="EMBL" id="MDN7125477.1"/>
    </source>
</evidence>